<reference evidence="11" key="1">
    <citation type="submission" date="2021-02" db="EMBL/GenBank/DDBJ databases">
        <authorList>
            <person name="Nowell W R."/>
        </authorList>
    </citation>
    <scope>NUCLEOTIDE SEQUENCE</scope>
</reference>
<dbReference type="Proteomes" id="UP000682733">
    <property type="component" value="Unassembled WGS sequence"/>
</dbReference>
<name>A0A8S2SAY1_9BILA</name>
<comment type="pathway">
    <text evidence="2">Purine metabolism; AMP biosynthesis via salvage pathway; AMP from adenosine: step 1/1.</text>
</comment>
<keyword evidence="8" id="KW-0418">Kinase</keyword>
<dbReference type="InterPro" id="IPR001805">
    <property type="entry name" value="Adenokinase"/>
</dbReference>
<evidence type="ECO:0000256" key="7">
    <source>
        <dbReference type="ARBA" id="ARBA00022741"/>
    </source>
</evidence>
<dbReference type="Pfam" id="PF00294">
    <property type="entry name" value="PfkB"/>
    <property type="match status" value="1"/>
</dbReference>
<dbReference type="GO" id="GO:0005634">
    <property type="term" value="C:nucleus"/>
    <property type="evidence" value="ECO:0007669"/>
    <property type="project" value="TreeGrafter"/>
</dbReference>
<organism evidence="11 12">
    <name type="scientific">Didymodactylos carnosus</name>
    <dbReference type="NCBI Taxonomy" id="1234261"/>
    <lineage>
        <taxon>Eukaryota</taxon>
        <taxon>Metazoa</taxon>
        <taxon>Spiralia</taxon>
        <taxon>Gnathifera</taxon>
        <taxon>Rotifera</taxon>
        <taxon>Eurotatoria</taxon>
        <taxon>Bdelloidea</taxon>
        <taxon>Philodinida</taxon>
        <taxon>Philodinidae</taxon>
        <taxon>Didymodactylos</taxon>
    </lineage>
</organism>
<evidence type="ECO:0000256" key="6">
    <source>
        <dbReference type="ARBA" id="ARBA00022726"/>
    </source>
</evidence>
<dbReference type="InterPro" id="IPR011611">
    <property type="entry name" value="PfkB_dom"/>
</dbReference>
<dbReference type="AlphaFoldDB" id="A0A8S2SAY1"/>
<dbReference type="EC" id="2.7.1.20" evidence="4"/>
<dbReference type="Gene3D" id="3.40.1190.20">
    <property type="match status" value="2"/>
</dbReference>
<evidence type="ECO:0000256" key="5">
    <source>
        <dbReference type="ARBA" id="ARBA00022679"/>
    </source>
</evidence>
<keyword evidence="7" id="KW-0547">Nucleotide-binding</keyword>
<comment type="cofactor">
    <cofactor evidence="1">
        <name>Mg(2+)</name>
        <dbReference type="ChEBI" id="CHEBI:18420"/>
    </cofactor>
</comment>
<dbReference type="GO" id="GO:0006166">
    <property type="term" value="P:purine ribonucleoside salvage"/>
    <property type="evidence" value="ECO:0007669"/>
    <property type="project" value="UniProtKB-KW"/>
</dbReference>
<evidence type="ECO:0000313" key="11">
    <source>
        <dbReference type="EMBL" id="CAF4217035.1"/>
    </source>
</evidence>
<evidence type="ECO:0000256" key="8">
    <source>
        <dbReference type="ARBA" id="ARBA00022777"/>
    </source>
</evidence>
<dbReference type="GO" id="GO:0006144">
    <property type="term" value="P:purine nucleobase metabolic process"/>
    <property type="evidence" value="ECO:0007669"/>
    <property type="project" value="TreeGrafter"/>
</dbReference>
<proteinExistence type="inferred from homology"/>
<dbReference type="InterPro" id="IPR029056">
    <property type="entry name" value="Ribokinase-like"/>
</dbReference>
<dbReference type="GO" id="GO:0005524">
    <property type="term" value="F:ATP binding"/>
    <property type="evidence" value="ECO:0007669"/>
    <property type="project" value="UniProtKB-KW"/>
</dbReference>
<evidence type="ECO:0000256" key="1">
    <source>
        <dbReference type="ARBA" id="ARBA00001946"/>
    </source>
</evidence>
<dbReference type="GO" id="GO:0005829">
    <property type="term" value="C:cytosol"/>
    <property type="evidence" value="ECO:0007669"/>
    <property type="project" value="TreeGrafter"/>
</dbReference>
<dbReference type="PANTHER" id="PTHR45769">
    <property type="entry name" value="ADENOSINE KINASE"/>
    <property type="match status" value="1"/>
</dbReference>
<evidence type="ECO:0000256" key="3">
    <source>
        <dbReference type="ARBA" id="ARBA00010688"/>
    </source>
</evidence>
<dbReference type="CDD" id="cd01168">
    <property type="entry name" value="adenosine_kinase"/>
    <property type="match status" value="1"/>
</dbReference>
<sequence length="439" mass="49806">DEQFDSISYSKTYKQHVLTFNPNTKELRYIDEIQLSSKGEFWRCTYAGNTSTLLLCYSSRGSPIEEWKLNSRKRTNSWQTPQSCDKKEFIQCIRVSLNGSNIGLTISNGKEDYFVIRDRAMNQIYQIPLRVADCISFVSVLNNTWLLSVLHYHKMFEIKGSNYELIKITQAEVASGLNNGTLFAIGNPLLDINAKVDLKFLEKYQLNANDAVLATDEHEDLFREIRTRKQSHYLAGGSTQNMMRTATWFLQKPKVASYMGCVGNDHACEILRELAEKAGLITSYQTKSDLPTGQCAVLITQNNRSMIASLSASQHFSVEHIEKPENRALYENAQVICCEETKLFAKHYLDVQTDDIYASIKALRDMSKLNMARPRTIVISRPPERTLVGTGFLASVALGKHKDEDVVDCVKAGMYCAYECLQQTGCTFPEKVSYDPTKF</sequence>
<dbReference type="GO" id="GO:0004001">
    <property type="term" value="F:adenosine kinase activity"/>
    <property type="evidence" value="ECO:0007669"/>
    <property type="project" value="UniProtKB-EC"/>
</dbReference>
<comment type="caution">
    <text evidence="11">The sequence shown here is derived from an EMBL/GenBank/DDBJ whole genome shotgun (WGS) entry which is preliminary data.</text>
</comment>
<accession>A0A8S2SAY1</accession>
<feature type="non-terminal residue" evidence="11">
    <location>
        <position position="1"/>
    </location>
</feature>
<dbReference type="PRINTS" id="PR00989">
    <property type="entry name" value="ADENOKINASE"/>
</dbReference>
<evidence type="ECO:0000256" key="9">
    <source>
        <dbReference type="ARBA" id="ARBA00022840"/>
    </source>
</evidence>
<keyword evidence="5" id="KW-0808">Transferase</keyword>
<evidence type="ECO:0000256" key="2">
    <source>
        <dbReference type="ARBA" id="ARBA00004801"/>
    </source>
</evidence>
<dbReference type="SUPFAM" id="SSF53613">
    <property type="entry name" value="Ribokinase-like"/>
    <property type="match status" value="1"/>
</dbReference>
<dbReference type="PANTHER" id="PTHR45769:SF3">
    <property type="entry name" value="ADENOSINE KINASE"/>
    <property type="match status" value="1"/>
</dbReference>
<dbReference type="EMBL" id="CAJOBA010048838">
    <property type="protein sequence ID" value="CAF4217035.1"/>
    <property type="molecule type" value="Genomic_DNA"/>
</dbReference>
<evidence type="ECO:0000259" key="10">
    <source>
        <dbReference type="Pfam" id="PF00294"/>
    </source>
</evidence>
<comment type="similarity">
    <text evidence="3">Belongs to the carbohydrate kinase PfkB family.</text>
</comment>
<evidence type="ECO:0000256" key="4">
    <source>
        <dbReference type="ARBA" id="ARBA00012119"/>
    </source>
</evidence>
<keyword evidence="9" id="KW-0067">ATP-binding</keyword>
<evidence type="ECO:0000313" key="12">
    <source>
        <dbReference type="Proteomes" id="UP000682733"/>
    </source>
</evidence>
<keyword evidence="6" id="KW-0660">Purine salvage</keyword>
<gene>
    <name evidence="11" type="ORF">TMI583_LOCUS34357</name>
</gene>
<protein>
    <recommendedName>
        <fullName evidence="4">adenosine kinase</fullName>
        <ecNumber evidence="4">2.7.1.20</ecNumber>
    </recommendedName>
</protein>
<feature type="domain" description="Carbohydrate kinase PfkB" evidence="10">
    <location>
        <begin position="208"/>
        <end position="344"/>
    </location>
</feature>